<name>W1X018_ECOLX</name>
<dbReference type="Proteomes" id="UP000018853">
    <property type="component" value="Unassembled WGS sequence"/>
</dbReference>
<sequence length="122" mass="14402">MKDFGCEFLRILRRSFMNKQIAQFYVSVTHIGAKDVLTKEIVKMASGRMLFKERTMLMPRASKSAVAHLNVLRQRVIKRWQQILFILTGCGFQLQPLLLVAVDYRRNARREFNNMFGIQKHR</sequence>
<evidence type="ECO:0000313" key="3">
    <source>
        <dbReference type="Proteomes" id="UP000018853"/>
    </source>
</evidence>
<feature type="transmembrane region" description="Helical" evidence="1">
    <location>
        <begin position="83"/>
        <end position="102"/>
    </location>
</feature>
<evidence type="ECO:0000256" key="1">
    <source>
        <dbReference type="SAM" id="Phobius"/>
    </source>
</evidence>
<dbReference type="AlphaFoldDB" id="W1X018"/>
<keyword evidence="1" id="KW-0472">Membrane</keyword>
<keyword evidence="1" id="KW-1133">Transmembrane helix</keyword>
<accession>W1X018</accession>
<proteinExistence type="predicted"/>
<keyword evidence="1" id="KW-0812">Transmembrane</keyword>
<reference evidence="2 3" key="1">
    <citation type="submission" date="2013-12" db="EMBL/GenBank/DDBJ databases">
        <title>A Varibaculum cambriense genome reconstructed from a premature infant gut community with otherwise low bacterial novelty that shifts toward anaerobic metabolism during the third week of life.</title>
        <authorList>
            <person name="Brown C.T."/>
            <person name="Sharon I."/>
            <person name="Thomas B.C."/>
            <person name="Castelle C.J."/>
            <person name="Morowitz M.J."/>
            <person name="Banfield J.F."/>
        </authorList>
    </citation>
    <scope>NUCLEOTIDE SEQUENCE [LARGE SCALE GENOMIC DNA]</scope>
    <source>
        <strain evidence="3">DORA_A_5_14_21</strain>
    </source>
</reference>
<dbReference type="EMBL" id="AZLZ01001673">
    <property type="protein sequence ID" value="ETJ22079.1"/>
    <property type="molecule type" value="Genomic_DNA"/>
</dbReference>
<gene>
    <name evidence="2" type="ORF">Q609_ECAC01673G0008</name>
</gene>
<evidence type="ECO:0000313" key="2">
    <source>
        <dbReference type="EMBL" id="ETJ22079.1"/>
    </source>
</evidence>
<organism evidence="2 3">
    <name type="scientific">Escherichia coli DORA_A_5_14_21</name>
    <dbReference type="NCBI Taxonomy" id="1403943"/>
    <lineage>
        <taxon>Bacteria</taxon>
        <taxon>Pseudomonadati</taxon>
        <taxon>Pseudomonadota</taxon>
        <taxon>Gammaproteobacteria</taxon>
        <taxon>Enterobacterales</taxon>
        <taxon>Enterobacteriaceae</taxon>
        <taxon>Escherichia</taxon>
    </lineage>
</organism>
<protein>
    <submittedName>
        <fullName evidence="2">Uncharacterized protein</fullName>
    </submittedName>
</protein>
<comment type="caution">
    <text evidence="2">The sequence shown here is derived from an EMBL/GenBank/DDBJ whole genome shotgun (WGS) entry which is preliminary data.</text>
</comment>